<dbReference type="SUPFAM" id="SSF57783">
    <property type="entry name" value="Zinc beta-ribbon"/>
    <property type="match status" value="1"/>
</dbReference>
<evidence type="ECO:0000256" key="9">
    <source>
        <dbReference type="PROSITE-ProRule" id="PRU00560"/>
    </source>
</evidence>
<dbReference type="Pfam" id="PF13361">
    <property type="entry name" value="UvrD_C"/>
    <property type="match status" value="1"/>
</dbReference>
<keyword evidence="1 9" id="KW-0547">Nucleotide-binding</keyword>
<protein>
    <recommendedName>
        <fullName evidence="7">DNA 3'-5' helicase</fullName>
        <ecNumber evidence="7">5.6.2.4</ecNumber>
    </recommendedName>
</protein>
<dbReference type="GO" id="GO:0005829">
    <property type="term" value="C:cytosol"/>
    <property type="evidence" value="ECO:0007669"/>
    <property type="project" value="TreeGrafter"/>
</dbReference>
<comment type="catalytic activity">
    <reaction evidence="6">
        <text>Couples ATP hydrolysis with the unwinding of duplex DNA by translocating in the 3'-5' direction.</text>
        <dbReference type="EC" id="5.6.2.4"/>
    </reaction>
</comment>
<keyword evidence="5" id="KW-0413">Isomerase</keyword>
<dbReference type="GO" id="GO:0043138">
    <property type="term" value="F:3'-5' DNA helicase activity"/>
    <property type="evidence" value="ECO:0007669"/>
    <property type="project" value="UniProtKB-EC"/>
</dbReference>
<comment type="catalytic activity">
    <reaction evidence="8">
        <text>ATP + H2O = ADP + phosphate + H(+)</text>
        <dbReference type="Rhea" id="RHEA:13065"/>
        <dbReference type="ChEBI" id="CHEBI:15377"/>
        <dbReference type="ChEBI" id="CHEBI:15378"/>
        <dbReference type="ChEBI" id="CHEBI:30616"/>
        <dbReference type="ChEBI" id="CHEBI:43474"/>
        <dbReference type="ChEBI" id="CHEBI:456216"/>
        <dbReference type="EC" id="5.6.2.4"/>
    </reaction>
</comment>
<evidence type="ECO:0000256" key="2">
    <source>
        <dbReference type="ARBA" id="ARBA00022801"/>
    </source>
</evidence>
<dbReference type="RefSeq" id="WP_089399788.1">
    <property type="nucleotide sequence ID" value="NZ_FZOT01000008.1"/>
</dbReference>
<evidence type="ECO:0000256" key="8">
    <source>
        <dbReference type="ARBA" id="ARBA00048988"/>
    </source>
</evidence>
<keyword evidence="2 9" id="KW-0378">Hydrolase</keyword>
<dbReference type="PROSITE" id="PS51198">
    <property type="entry name" value="UVRD_HELICASE_ATP_BIND"/>
    <property type="match status" value="1"/>
</dbReference>
<dbReference type="Gene3D" id="3.40.50.300">
    <property type="entry name" value="P-loop containing nucleotide triphosphate hydrolases"/>
    <property type="match status" value="3"/>
</dbReference>
<gene>
    <name evidence="11" type="ORF">SAMN06265795_1087</name>
</gene>
<dbReference type="GO" id="GO:0003677">
    <property type="term" value="F:DNA binding"/>
    <property type="evidence" value="ECO:0007669"/>
    <property type="project" value="InterPro"/>
</dbReference>
<name>A0A239HXP2_9BURK</name>
<evidence type="ECO:0000256" key="4">
    <source>
        <dbReference type="ARBA" id="ARBA00022840"/>
    </source>
</evidence>
<dbReference type="AlphaFoldDB" id="A0A239HXP2"/>
<evidence type="ECO:0000256" key="1">
    <source>
        <dbReference type="ARBA" id="ARBA00022741"/>
    </source>
</evidence>
<sequence>MMKRFSSGLIGQWLTGTTEWTLALTDEGMIFNGGAPIAYGDLQQVVVDEGVVWDTLAFGFAGGIWHRVEAIKADAIQIQRAVNAFAASHSDAARPKPQRRQEAPSGTLAGLLYRPLYLSAWEVDRWAREQSADGAQAGGAGTMPADLEAAVAQRNRQFVDDELERYAGFFDGVESAPLTLEQRRACVVMEDRNLLVASAGSGKTSVIVGKVGYAIDRGYARPEEILVLAFNNFAAAEIRDRIAARLGNLLEGAAVRVQTFHALGQSIGAAAGTRAVPAPAAVLDEGAIDGMMGDIIAALRKENAGFDSAWIELSALYLKPSPRPADLQSPHAWERHLLRSGTRQGGRRGYLTLNGEMVASQGELAIANWLFLHGVDYAYEKPVHYVSPDGRRCQYRPSFHLRELDAHVDHLMQDAHGRPAPVFSVKHRDSLAWQQSAGAELAVCLCTTSNEYASGQLLRRLAAWMQKGGHVVASRPGRQAQEALDAWIRTESSPFLTGLLRAFIRHAKSNRIGGTELIRRTGQCADPHRAALFARVADAIGARYAERLATRGEIDFDDMIIKAESAIRDGSHRHRFKLILVDEFQDISQGRARLLRAMLDARPGCKLFCVGDDWQSIYRFAGADVSLFKNFEASFGRAALLRLDSTFRSCQGIADVASRYVDFDGNPFGKKVRAADPSVRGSVTVMQYPARDKAGAGLNYVLQRLHREAADAGAKRSVFILARYKRLLEQVPAPSNFSDWLDIESRTIHGAKGLQADCVIVLGLMEGGPHAFPSMQTDDPMLDLVMPHAEAEPYAEERRLMYVALTRARRRAILMSCEANPSMFVTELLHDPASRAALDIWKLNAASASAPATAANRKMRARDGTAGCPACGDGQLVQRSGKYGDFRGCSSYPDCRYTEKVRAA</sequence>
<dbReference type="SUPFAM" id="SSF52540">
    <property type="entry name" value="P-loop containing nucleoside triphosphate hydrolases"/>
    <property type="match status" value="2"/>
</dbReference>
<dbReference type="Gene3D" id="3.30.65.10">
    <property type="entry name" value="Bacterial Topoisomerase I, domain 1"/>
    <property type="match status" value="1"/>
</dbReference>
<dbReference type="GO" id="GO:0005694">
    <property type="term" value="C:chromosome"/>
    <property type="evidence" value="ECO:0007669"/>
    <property type="project" value="InterPro"/>
</dbReference>
<dbReference type="InterPro" id="IPR013498">
    <property type="entry name" value="Topo_IA_Znf"/>
</dbReference>
<dbReference type="Proteomes" id="UP000198284">
    <property type="component" value="Unassembled WGS sequence"/>
</dbReference>
<dbReference type="OrthoDB" id="5298826at2"/>
<proteinExistence type="predicted"/>
<evidence type="ECO:0000313" key="12">
    <source>
        <dbReference type="Proteomes" id="UP000198284"/>
    </source>
</evidence>
<evidence type="ECO:0000256" key="6">
    <source>
        <dbReference type="ARBA" id="ARBA00034617"/>
    </source>
</evidence>
<dbReference type="EC" id="5.6.2.4" evidence="7"/>
<keyword evidence="4 9" id="KW-0067">ATP-binding</keyword>
<dbReference type="GO" id="GO:0000725">
    <property type="term" value="P:recombinational repair"/>
    <property type="evidence" value="ECO:0007669"/>
    <property type="project" value="TreeGrafter"/>
</dbReference>
<dbReference type="InterPro" id="IPR014017">
    <property type="entry name" value="DNA_helicase_UvrD-like_C"/>
</dbReference>
<evidence type="ECO:0000256" key="7">
    <source>
        <dbReference type="ARBA" id="ARBA00034808"/>
    </source>
</evidence>
<dbReference type="InterPro" id="IPR027417">
    <property type="entry name" value="P-loop_NTPase"/>
</dbReference>
<evidence type="ECO:0000256" key="5">
    <source>
        <dbReference type="ARBA" id="ARBA00023235"/>
    </source>
</evidence>
<dbReference type="EMBL" id="FZOT01000008">
    <property type="protein sequence ID" value="SNS86170.1"/>
    <property type="molecule type" value="Genomic_DNA"/>
</dbReference>
<dbReference type="InterPro" id="IPR014016">
    <property type="entry name" value="UvrD-like_ATP-bd"/>
</dbReference>
<keyword evidence="3 9" id="KW-0347">Helicase</keyword>
<dbReference type="GO" id="GO:0006265">
    <property type="term" value="P:DNA topological change"/>
    <property type="evidence" value="ECO:0007669"/>
    <property type="project" value="InterPro"/>
</dbReference>
<accession>A0A239HXP2</accession>
<dbReference type="GO" id="GO:0003916">
    <property type="term" value="F:DNA topoisomerase activity"/>
    <property type="evidence" value="ECO:0007669"/>
    <property type="project" value="InterPro"/>
</dbReference>
<feature type="binding site" evidence="9">
    <location>
        <begin position="197"/>
        <end position="204"/>
    </location>
    <ligand>
        <name>ATP</name>
        <dbReference type="ChEBI" id="CHEBI:30616"/>
    </ligand>
</feature>
<dbReference type="GO" id="GO:0005524">
    <property type="term" value="F:ATP binding"/>
    <property type="evidence" value="ECO:0007669"/>
    <property type="project" value="UniProtKB-UniRule"/>
</dbReference>
<dbReference type="Pfam" id="PF00580">
    <property type="entry name" value="UvrD-helicase"/>
    <property type="match status" value="1"/>
</dbReference>
<keyword evidence="12" id="KW-1185">Reference proteome</keyword>
<dbReference type="Pfam" id="PF01396">
    <property type="entry name" value="Zn_ribbon_Top1"/>
    <property type="match status" value="1"/>
</dbReference>
<evidence type="ECO:0000313" key="11">
    <source>
        <dbReference type="EMBL" id="SNS86170.1"/>
    </source>
</evidence>
<organism evidence="11 12">
    <name type="scientific">Noviherbaspirillum humi</name>
    <dbReference type="NCBI Taxonomy" id="1688639"/>
    <lineage>
        <taxon>Bacteria</taxon>
        <taxon>Pseudomonadati</taxon>
        <taxon>Pseudomonadota</taxon>
        <taxon>Betaproteobacteria</taxon>
        <taxon>Burkholderiales</taxon>
        <taxon>Oxalobacteraceae</taxon>
        <taxon>Noviherbaspirillum</taxon>
    </lineage>
</organism>
<dbReference type="InterPro" id="IPR000212">
    <property type="entry name" value="DNA_helicase_UvrD/REP"/>
</dbReference>
<dbReference type="PANTHER" id="PTHR11070">
    <property type="entry name" value="UVRD / RECB / PCRA DNA HELICASE FAMILY MEMBER"/>
    <property type="match status" value="1"/>
</dbReference>
<evidence type="ECO:0000256" key="3">
    <source>
        <dbReference type="ARBA" id="ARBA00022806"/>
    </source>
</evidence>
<feature type="domain" description="UvrD-like helicase ATP-binding" evidence="10">
    <location>
        <begin position="176"/>
        <end position="650"/>
    </location>
</feature>
<evidence type="ECO:0000259" key="10">
    <source>
        <dbReference type="PROSITE" id="PS51198"/>
    </source>
</evidence>
<dbReference type="PANTHER" id="PTHR11070:SF63">
    <property type="entry name" value="DNA HELICASE IV"/>
    <property type="match status" value="1"/>
</dbReference>
<reference evidence="11 12" key="1">
    <citation type="submission" date="2017-06" db="EMBL/GenBank/DDBJ databases">
        <authorList>
            <person name="Kim H.J."/>
            <person name="Triplett B.A."/>
        </authorList>
    </citation>
    <scope>NUCLEOTIDE SEQUENCE [LARGE SCALE GENOMIC DNA]</scope>
    <source>
        <strain evidence="11 12">U15</strain>
    </source>
</reference>
<dbReference type="GO" id="GO:0016887">
    <property type="term" value="F:ATP hydrolysis activity"/>
    <property type="evidence" value="ECO:0007669"/>
    <property type="project" value="RHEA"/>
</dbReference>